<proteinExistence type="predicted"/>
<organism evidence="2 3">
    <name type="scientific">Trematosphaeria pertusa</name>
    <dbReference type="NCBI Taxonomy" id="390896"/>
    <lineage>
        <taxon>Eukaryota</taxon>
        <taxon>Fungi</taxon>
        <taxon>Dikarya</taxon>
        <taxon>Ascomycota</taxon>
        <taxon>Pezizomycotina</taxon>
        <taxon>Dothideomycetes</taxon>
        <taxon>Pleosporomycetidae</taxon>
        <taxon>Pleosporales</taxon>
        <taxon>Massarineae</taxon>
        <taxon>Trematosphaeriaceae</taxon>
        <taxon>Trematosphaeria</taxon>
    </lineage>
</organism>
<protein>
    <recommendedName>
        <fullName evidence="1">F-box domain-containing protein</fullName>
    </recommendedName>
</protein>
<dbReference type="InterPro" id="IPR001810">
    <property type="entry name" value="F-box_dom"/>
</dbReference>
<dbReference type="PANTHER" id="PTHR42085:SF2">
    <property type="entry name" value="F-BOX DOMAIN-CONTAINING PROTEIN"/>
    <property type="match status" value="1"/>
</dbReference>
<evidence type="ECO:0000259" key="1">
    <source>
        <dbReference type="Pfam" id="PF13013"/>
    </source>
</evidence>
<keyword evidence="3" id="KW-1185">Reference proteome</keyword>
<dbReference type="Proteomes" id="UP000800094">
    <property type="component" value="Unassembled WGS sequence"/>
</dbReference>
<dbReference type="GeneID" id="54588819"/>
<dbReference type="AlphaFoldDB" id="A0A6A6IHY6"/>
<dbReference type="InterPro" id="IPR038883">
    <property type="entry name" value="AN11006-like"/>
</dbReference>
<name>A0A6A6IHY6_9PLEO</name>
<feature type="domain" description="F-box" evidence="1">
    <location>
        <begin position="22"/>
        <end position="80"/>
    </location>
</feature>
<reference evidence="2" key="1">
    <citation type="journal article" date="2020" name="Stud. Mycol.">
        <title>101 Dothideomycetes genomes: a test case for predicting lifestyles and emergence of pathogens.</title>
        <authorList>
            <person name="Haridas S."/>
            <person name="Albert R."/>
            <person name="Binder M."/>
            <person name="Bloem J."/>
            <person name="Labutti K."/>
            <person name="Salamov A."/>
            <person name="Andreopoulos B."/>
            <person name="Baker S."/>
            <person name="Barry K."/>
            <person name="Bills G."/>
            <person name="Bluhm B."/>
            <person name="Cannon C."/>
            <person name="Castanera R."/>
            <person name="Culley D."/>
            <person name="Daum C."/>
            <person name="Ezra D."/>
            <person name="Gonzalez J."/>
            <person name="Henrissat B."/>
            <person name="Kuo A."/>
            <person name="Liang C."/>
            <person name="Lipzen A."/>
            <person name="Lutzoni F."/>
            <person name="Magnuson J."/>
            <person name="Mondo S."/>
            <person name="Nolan M."/>
            <person name="Ohm R."/>
            <person name="Pangilinan J."/>
            <person name="Park H.-J."/>
            <person name="Ramirez L."/>
            <person name="Alfaro M."/>
            <person name="Sun H."/>
            <person name="Tritt A."/>
            <person name="Yoshinaga Y."/>
            <person name="Zwiers L.-H."/>
            <person name="Turgeon B."/>
            <person name="Goodwin S."/>
            <person name="Spatafora J."/>
            <person name="Crous P."/>
            <person name="Grigoriev I."/>
        </authorList>
    </citation>
    <scope>NUCLEOTIDE SEQUENCE</scope>
    <source>
        <strain evidence="2">CBS 122368</strain>
    </source>
</reference>
<sequence>MGAQDAYGVDGASLAVDLATLSMAPKPVGLLSLPGELRNRIYHFCVESYPIYIRSVFLPRKPQFIALTRVCRQIREEFLPMFLKKTKFVILPAHFKTHGDITLLWDAEGFDYCVINLTPVIHFLFLCPWLRCEFKTFALCPYYLISEDINKLLAASTNEEWRYAVLHFVSRICLKGSADIPFYMLDMSQDHDMLDDNPVPQVSFVLEDNVGLSDLARPWGGIRGWLGGMGIDIMEHCRLTLTVPSNNSFHLEDLLVLR</sequence>
<dbReference type="Pfam" id="PF13013">
    <property type="entry name" value="F-box-like_2"/>
    <property type="match status" value="1"/>
</dbReference>
<dbReference type="PANTHER" id="PTHR42085">
    <property type="entry name" value="F-BOX DOMAIN-CONTAINING PROTEIN"/>
    <property type="match status" value="1"/>
</dbReference>
<gene>
    <name evidence="2" type="ORF">BU26DRAFT_604103</name>
</gene>
<dbReference type="RefSeq" id="XP_033684791.1">
    <property type="nucleotide sequence ID" value="XM_033835489.1"/>
</dbReference>
<dbReference type="OrthoDB" id="3677049at2759"/>
<evidence type="ECO:0000313" key="2">
    <source>
        <dbReference type="EMBL" id="KAF2249787.1"/>
    </source>
</evidence>
<accession>A0A6A6IHY6</accession>
<dbReference type="EMBL" id="ML987194">
    <property type="protein sequence ID" value="KAF2249787.1"/>
    <property type="molecule type" value="Genomic_DNA"/>
</dbReference>
<evidence type="ECO:0000313" key="3">
    <source>
        <dbReference type="Proteomes" id="UP000800094"/>
    </source>
</evidence>